<gene>
    <name evidence="2" type="ORF">VW23_017295</name>
</gene>
<dbReference type="PANTHER" id="PTHR37809">
    <property type="entry name" value="RIBOSOMAL PROTEIN S12 METHYLTHIOTRANSFERASE ACCESSORY FACTOR YCAO"/>
    <property type="match status" value="1"/>
</dbReference>
<dbReference type="Gene3D" id="3.30.1330.230">
    <property type="match status" value="1"/>
</dbReference>
<dbReference type="NCBIfam" id="TIGR00702">
    <property type="entry name" value="YcaO-type kinase domain"/>
    <property type="match status" value="1"/>
</dbReference>
<dbReference type="InterPro" id="IPR003776">
    <property type="entry name" value="YcaO-like_dom"/>
</dbReference>
<dbReference type="PANTHER" id="PTHR37809:SF1">
    <property type="entry name" value="RIBOSOMAL PROTEIN S12 METHYLTHIOTRANSFERASE ACCESSORY FACTOR YCAO"/>
    <property type="match status" value="1"/>
</dbReference>
<proteinExistence type="predicted"/>
<dbReference type="Proteomes" id="UP000095463">
    <property type="component" value="Unassembled WGS sequence"/>
</dbReference>
<name>A0A1E5XRK3_9HYPH</name>
<keyword evidence="3" id="KW-1185">Reference proteome</keyword>
<evidence type="ECO:0000259" key="1">
    <source>
        <dbReference type="PROSITE" id="PS51664"/>
    </source>
</evidence>
<dbReference type="Pfam" id="PF02624">
    <property type="entry name" value="YcaO"/>
    <property type="match status" value="1"/>
</dbReference>
<dbReference type="OrthoDB" id="109999at2"/>
<reference evidence="2 3" key="1">
    <citation type="journal article" date="2015" name="Genome Announc.">
        <title>Genome Assemblies of Three Soil-Associated Devosia species: D. insulae, D. limi, and D. soli.</title>
        <authorList>
            <person name="Hassan Y.I."/>
            <person name="Lepp D."/>
            <person name="Zhou T."/>
        </authorList>
    </citation>
    <scope>NUCLEOTIDE SEQUENCE [LARGE SCALE GENOMIC DNA]</scope>
    <source>
        <strain evidence="2 3">DS-56</strain>
    </source>
</reference>
<dbReference type="PROSITE" id="PS51664">
    <property type="entry name" value="YCAO"/>
    <property type="match status" value="1"/>
</dbReference>
<accession>A0A1E5XRK3</accession>
<protein>
    <recommendedName>
        <fullName evidence="1">YcaO domain-containing protein</fullName>
    </recommendedName>
</protein>
<dbReference type="AlphaFoldDB" id="A0A1E5XRK3"/>
<evidence type="ECO:0000313" key="3">
    <source>
        <dbReference type="Proteomes" id="UP000095463"/>
    </source>
</evidence>
<organism evidence="2 3">
    <name type="scientific">Devosia insulae DS-56</name>
    <dbReference type="NCBI Taxonomy" id="1116389"/>
    <lineage>
        <taxon>Bacteria</taxon>
        <taxon>Pseudomonadati</taxon>
        <taxon>Pseudomonadota</taxon>
        <taxon>Alphaproteobacteria</taxon>
        <taxon>Hyphomicrobiales</taxon>
        <taxon>Devosiaceae</taxon>
        <taxon>Devosia</taxon>
    </lineage>
</organism>
<comment type="caution">
    <text evidence="2">The sequence shown here is derived from an EMBL/GenBank/DDBJ whole genome shotgun (WGS) entry which is preliminary data.</text>
</comment>
<feature type="domain" description="YcaO" evidence="1">
    <location>
        <begin position="68"/>
        <end position="400"/>
    </location>
</feature>
<dbReference type="EMBL" id="LAJE02000165">
    <property type="protein sequence ID" value="OEO31242.1"/>
    <property type="molecule type" value="Genomic_DNA"/>
</dbReference>
<sequence length="400" mass="42036">MNFGAQLRPAGPAPGGTRNPAALLRDLSLHFTALGITRLARQTGLDRIGIPCYAAIRPNSATLATHQGKGVDDISAQISAVMEAAEYAIAETPETPQRTLSIAEARAGGHELLDVTHLLPRRAAIDESKPISWVEGFDLATDAPVLVPYDAVVLGTPPRDFIGLQQSTNGIAAGTRLSGAILHGLCEVIERDAVCLWSYKPDAAAKATAVSPAAFGDRTVDALTDKIMRAGFRLRLFDQTNNIGVPVIYAALFPADGADKHFDLTTGASCHPVAAVAARRAIVEAAQTRITNIAGARDDIVEGEYDQRLGRSIAVLTEPTPTTRPAPVGLPADSGEDVLIAALQAGLARAGLKRVVVIPLGGAQFGIEVAKIYVPGLEDRLTNSNWRPGSRATAAMLGFL</sequence>
<evidence type="ECO:0000313" key="2">
    <source>
        <dbReference type="EMBL" id="OEO31242.1"/>
    </source>
</evidence>